<keyword evidence="1" id="KW-0489">Methyltransferase</keyword>
<dbReference type="InterPro" id="IPR029063">
    <property type="entry name" value="SAM-dependent_MTases_sf"/>
</dbReference>
<sequence length="328" mass="37311">MSSLQKHSQSCPLCAGKQIGLHRWFDVDALKADWQKGFGFEPFSRLGIEGVAHQFRCFDCDLRFFDPATTLAGDGEFYNELSSRFSWYYEKDKWEFDVAAEILAGLDGIKRVLEVGCGQGHFLVRIKNRYQVKGLEFNPQAIADCKAIGLDVTSEGMATLGEGSFDVVSAFEVLEHLPAPREFIEQSLRLLRPGGYLLFAVPDPEGYFTEAEKVLLDMPPHHVMGFSKKAFKNMEALFSLKLEQVHQEPLRFAHYKSYLGNFLAPPPPPRKPSFLDRVLYRLFGHQKERDVELKRLAERVTEMQMATSFQGAKDKLVGQTHLVLLQKQ</sequence>
<organism evidence="1 2">
    <name type="scientific">Rhizobium leguminosarum</name>
    <dbReference type="NCBI Taxonomy" id="384"/>
    <lineage>
        <taxon>Bacteria</taxon>
        <taxon>Pseudomonadati</taxon>
        <taxon>Pseudomonadota</taxon>
        <taxon>Alphaproteobacteria</taxon>
        <taxon>Hyphomicrobiales</taxon>
        <taxon>Rhizobiaceae</taxon>
        <taxon>Rhizobium/Agrobacterium group</taxon>
        <taxon>Rhizobium</taxon>
    </lineage>
</organism>
<dbReference type="GO" id="GO:0008168">
    <property type="term" value="F:methyltransferase activity"/>
    <property type="evidence" value="ECO:0007669"/>
    <property type="project" value="UniProtKB-KW"/>
</dbReference>
<proteinExistence type="predicted"/>
<dbReference type="CDD" id="cd02440">
    <property type="entry name" value="AdoMet_MTases"/>
    <property type="match status" value="1"/>
</dbReference>
<evidence type="ECO:0000313" key="1">
    <source>
        <dbReference type="EMBL" id="TAX70649.1"/>
    </source>
</evidence>
<dbReference type="EMBL" id="SIPC01000001">
    <property type="protein sequence ID" value="TAX70649.1"/>
    <property type="molecule type" value="Genomic_DNA"/>
</dbReference>
<dbReference type="SUPFAM" id="SSF53335">
    <property type="entry name" value="S-adenosyl-L-methionine-dependent methyltransferases"/>
    <property type="match status" value="1"/>
</dbReference>
<dbReference type="RefSeq" id="WP_130749350.1">
    <property type="nucleotide sequence ID" value="NZ_SIPC01000001.1"/>
</dbReference>
<dbReference type="Pfam" id="PF13489">
    <property type="entry name" value="Methyltransf_23"/>
    <property type="match status" value="1"/>
</dbReference>
<keyword evidence="1" id="KW-0808">Transferase</keyword>
<dbReference type="Proteomes" id="UP000293652">
    <property type="component" value="Unassembled WGS sequence"/>
</dbReference>
<dbReference type="GO" id="GO:0032259">
    <property type="term" value="P:methylation"/>
    <property type="evidence" value="ECO:0007669"/>
    <property type="project" value="UniProtKB-KW"/>
</dbReference>
<accession>A0A4Q8XV47</accession>
<name>A0A4Q8XV47_RHILE</name>
<dbReference type="AlphaFoldDB" id="A0A4Q8XV47"/>
<gene>
    <name evidence="1" type="ORF">ELI03_02255</name>
</gene>
<comment type="caution">
    <text evidence="1">The sequence shown here is derived from an EMBL/GenBank/DDBJ whole genome shotgun (WGS) entry which is preliminary data.</text>
</comment>
<protein>
    <submittedName>
        <fullName evidence="1">Class I SAM-dependent methyltransferase</fullName>
    </submittedName>
</protein>
<dbReference type="PANTHER" id="PTHR43861">
    <property type="entry name" value="TRANS-ACONITATE 2-METHYLTRANSFERASE-RELATED"/>
    <property type="match status" value="1"/>
</dbReference>
<evidence type="ECO:0000313" key="2">
    <source>
        <dbReference type="Proteomes" id="UP000293652"/>
    </source>
</evidence>
<reference evidence="1 2" key="1">
    <citation type="submission" date="2019-02" db="EMBL/GenBank/DDBJ databases">
        <title>The genomic architecture of introgression among sibling species of bacteria.</title>
        <authorList>
            <person name="Cavassim M.I.A."/>
            <person name="Moeskjaer S."/>
            <person name="Moslemi C."/>
            <person name="Fields B."/>
            <person name="Bachmann A."/>
            <person name="Vilhjalmsson B."/>
            <person name="Schierup M.H."/>
            <person name="Young J.P.W."/>
            <person name="Andersen S.U."/>
        </authorList>
    </citation>
    <scope>NUCLEOTIDE SEQUENCE [LARGE SCALE GENOMIC DNA]</scope>
    <source>
        <strain evidence="1 2">SM145A</strain>
    </source>
</reference>
<dbReference type="Gene3D" id="3.40.50.150">
    <property type="entry name" value="Vaccinia Virus protein VP39"/>
    <property type="match status" value="1"/>
</dbReference>